<reference evidence="2" key="2">
    <citation type="submission" date="2013-10" db="EMBL/GenBank/DDBJ databases">
        <authorList>
            <person name="Aslett M."/>
        </authorList>
    </citation>
    <scope>NUCLEOTIDE SEQUENCE [LARGE SCALE GENOMIC DNA]</scope>
    <source>
        <strain evidence="2">Houghton</strain>
    </source>
</reference>
<evidence type="ECO:0000313" key="3">
    <source>
        <dbReference type="Proteomes" id="UP000030754"/>
    </source>
</evidence>
<dbReference type="AlphaFoldDB" id="U6MPC0"/>
<feature type="compositionally biased region" description="Low complexity" evidence="1">
    <location>
        <begin position="58"/>
        <end position="77"/>
    </location>
</feature>
<accession>U6MPC0</accession>
<sequence>MGANNSTCLPCKAAGASARRNKAATDVQNNGKISTEVEILKKVSTAAEPQVASGTPEQSSSLQGSPNNGSSNSSNSLQERAKTLQQEDSLPHNAQPETCPPLAEGSTVQQDKQQDELPSHEGQPCPQLETQLGLQLKGSTDVSPPHNKQLETAEDQKVDERARRTPEKRIYVPSHMLAEGSEQAWKQHQGASQALLSPHSCSVAHRVAAALRAAAGERAAAAAARAAEAAEAIKKMPKDSTGKPMNQSNGQVSGVCPAESAETCSAETLAEQQADAHQDAQRTRSRSSCFPHVLCFSSAYDSGNEITVRQEAEQQQEGESNSQSAEYSVISTAKRVGEMFSGAASAAVAFASSASGQSAFETPRDQGVVSGGETSGRGQELWQTVGVGSEKAGELQDGAVVLLGAVDRAMDAITSDDFKKQASLVFHSEGHSKGAGWWLAVIYK</sequence>
<feature type="compositionally biased region" description="Basic and acidic residues" evidence="1">
    <location>
        <begin position="148"/>
        <end position="164"/>
    </location>
</feature>
<gene>
    <name evidence="2" type="ORF">ENH_00085370</name>
</gene>
<name>U6MPC0_9EIME</name>
<dbReference type="Proteomes" id="UP000030754">
    <property type="component" value="Unassembled WGS sequence"/>
</dbReference>
<reference evidence="2" key="1">
    <citation type="submission" date="2013-10" db="EMBL/GenBank/DDBJ databases">
        <title>Genomic analysis of the causative agents of coccidiosis in chickens.</title>
        <authorList>
            <person name="Reid A.J."/>
            <person name="Blake D."/>
            <person name="Billington K."/>
            <person name="Browne H."/>
            <person name="Dunn M."/>
            <person name="Hung S."/>
            <person name="Kawahara F."/>
            <person name="Miranda-Saavedra D."/>
            <person name="Mourier T."/>
            <person name="Nagra H."/>
            <person name="Otto T.D."/>
            <person name="Rawlings N."/>
            <person name="Sanchez A."/>
            <person name="Sanders M."/>
            <person name="Subramaniam C."/>
            <person name="Tay Y."/>
            <person name="Dear P."/>
            <person name="Doerig C."/>
            <person name="Gruber A."/>
            <person name="Parkinson J."/>
            <person name="Shirley M."/>
            <person name="Wan K.L."/>
            <person name="Berriman M."/>
            <person name="Tomley F."/>
            <person name="Pain A."/>
        </authorList>
    </citation>
    <scope>NUCLEOTIDE SEQUENCE [LARGE SCALE GENOMIC DNA]</scope>
    <source>
        <strain evidence="2">Houghton</strain>
    </source>
</reference>
<dbReference type="OrthoDB" id="346866at2759"/>
<evidence type="ECO:0000313" key="2">
    <source>
        <dbReference type="EMBL" id="CDJ64928.1"/>
    </source>
</evidence>
<dbReference type="RefSeq" id="XP_013433395.1">
    <property type="nucleotide sequence ID" value="XM_013577941.1"/>
</dbReference>
<dbReference type="GeneID" id="25478664"/>
<organism evidence="2 3">
    <name type="scientific">Eimeria necatrix</name>
    <dbReference type="NCBI Taxonomy" id="51315"/>
    <lineage>
        <taxon>Eukaryota</taxon>
        <taxon>Sar</taxon>
        <taxon>Alveolata</taxon>
        <taxon>Apicomplexa</taxon>
        <taxon>Conoidasida</taxon>
        <taxon>Coccidia</taxon>
        <taxon>Eucoccidiorida</taxon>
        <taxon>Eimeriorina</taxon>
        <taxon>Eimeriidae</taxon>
        <taxon>Eimeria</taxon>
    </lineage>
</organism>
<dbReference type="EMBL" id="HG723037">
    <property type="protein sequence ID" value="CDJ64928.1"/>
    <property type="molecule type" value="Genomic_DNA"/>
</dbReference>
<keyword evidence="3" id="KW-1185">Reference proteome</keyword>
<protein>
    <submittedName>
        <fullName evidence="2">Uncharacterized protein</fullName>
    </submittedName>
</protein>
<evidence type="ECO:0000256" key="1">
    <source>
        <dbReference type="SAM" id="MobiDB-lite"/>
    </source>
</evidence>
<proteinExistence type="predicted"/>
<feature type="region of interest" description="Disordered" evidence="1">
    <location>
        <begin position="1"/>
        <end position="164"/>
    </location>
</feature>
<feature type="compositionally biased region" description="Polar residues" evidence="1">
    <location>
        <begin position="128"/>
        <end position="142"/>
    </location>
</feature>
<dbReference type="VEuPathDB" id="ToxoDB:ENH_00085370"/>
<feature type="region of interest" description="Disordered" evidence="1">
    <location>
        <begin position="358"/>
        <end position="377"/>
    </location>
</feature>